<keyword evidence="1" id="KW-0560">Oxidoreductase</keyword>
<protein>
    <submittedName>
        <fullName evidence="3">FAD dependent oxidoreductase</fullName>
    </submittedName>
</protein>
<dbReference type="InterPro" id="IPR036188">
    <property type="entry name" value="FAD/NAD-bd_sf"/>
</dbReference>
<sequence>MVLSKEVAVVGAVIVGLSVAYALVRIGASVKVIDRDANCGNASSGSAGGVAVTEVMPASIPGLWKKVSGWLLDPLGPLGGTPGHAFRLLPWLAAFARAGRSEAMPRISGALASINERAYDDLAALLRHTRGSAPQ</sequence>
<dbReference type="Gene3D" id="3.50.50.60">
    <property type="entry name" value="FAD/NAD(P)-binding domain"/>
    <property type="match status" value="1"/>
</dbReference>
<organism evidence="3 4">
    <name type="scientific">Rhizobium laguerreae</name>
    <dbReference type="NCBI Taxonomy" id="1076926"/>
    <lineage>
        <taxon>Bacteria</taxon>
        <taxon>Pseudomonadati</taxon>
        <taxon>Pseudomonadota</taxon>
        <taxon>Alphaproteobacteria</taxon>
        <taxon>Hyphomicrobiales</taxon>
        <taxon>Rhizobiaceae</taxon>
        <taxon>Rhizobium/Agrobacterium group</taxon>
        <taxon>Rhizobium</taxon>
    </lineage>
</organism>
<evidence type="ECO:0000259" key="2">
    <source>
        <dbReference type="Pfam" id="PF01266"/>
    </source>
</evidence>
<accession>A0AAX2QBR1</accession>
<dbReference type="Proteomes" id="UP000295021">
    <property type="component" value="Unassembled WGS sequence"/>
</dbReference>
<dbReference type="InterPro" id="IPR006076">
    <property type="entry name" value="FAD-dep_OxRdtase"/>
</dbReference>
<dbReference type="AlphaFoldDB" id="A0AAX2QBR1"/>
<evidence type="ECO:0000256" key="1">
    <source>
        <dbReference type="ARBA" id="ARBA00023002"/>
    </source>
</evidence>
<evidence type="ECO:0000313" key="4">
    <source>
        <dbReference type="Proteomes" id="UP000295021"/>
    </source>
</evidence>
<reference evidence="3 4" key="1">
    <citation type="submission" date="2019-03" db="EMBL/GenBank/DDBJ databases">
        <title>Genomic Encyclopedia of Type Strains, Phase IV (KMG-V): Genome sequencing to study the core and pangenomes of soil and plant-associated prokaryotes.</title>
        <authorList>
            <person name="Whitman W."/>
        </authorList>
    </citation>
    <scope>NUCLEOTIDE SEQUENCE [LARGE SCALE GENOMIC DNA]</scope>
    <source>
        <strain evidence="3 4">FB403</strain>
    </source>
</reference>
<proteinExistence type="predicted"/>
<dbReference type="GO" id="GO:0016491">
    <property type="term" value="F:oxidoreductase activity"/>
    <property type="evidence" value="ECO:0007669"/>
    <property type="project" value="UniProtKB-KW"/>
</dbReference>
<dbReference type="RefSeq" id="WP_132614914.1">
    <property type="nucleotide sequence ID" value="NZ_JAAXRR010000063.1"/>
</dbReference>
<dbReference type="SUPFAM" id="SSF51971">
    <property type="entry name" value="Nucleotide-binding domain"/>
    <property type="match status" value="1"/>
</dbReference>
<evidence type="ECO:0000313" key="3">
    <source>
        <dbReference type="EMBL" id="TCU13007.1"/>
    </source>
</evidence>
<dbReference type="Pfam" id="PF01266">
    <property type="entry name" value="DAO"/>
    <property type="match status" value="1"/>
</dbReference>
<gene>
    <name evidence="3" type="ORF">EV131_12937</name>
</gene>
<dbReference type="EMBL" id="SMBI01000029">
    <property type="protein sequence ID" value="TCU13007.1"/>
    <property type="molecule type" value="Genomic_DNA"/>
</dbReference>
<feature type="domain" description="FAD dependent oxidoreductase" evidence="2">
    <location>
        <begin position="7"/>
        <end position="109"/>
    </location>
</feature>
<name>A0AAX2QBR1_9HYPH</name>
<comment type="caution">
    <text evidence="3">The sequence shown here is derived from an EMBL/GenBank/DDBJ whole genome shotgun (WGS) entry which is preliminary data.</text>
</comment>